<dbReference type="EMBL" id="JBHSPA010000024">
    <property type="protein sequence ID" value="MFC5826348.1"/>
    <property type="molecule type" value="Genomic_DNA"/>
</dbReference>
<dbReference type="Proteomes" id="UP001596058">
    <property type="component" value="Unassembled WGS sequence"/>
</dbReference>
<protein>
    <submittedName>
        <fullName evidence="1">Uncharacterized protein</fullName>
    </submittedName>
</protein>
<dbReference type="RefSeq" id="WP_379515863.1">
    <property type="nucleotide sequence ID" value="NZ_JBHSPA010000024.1"/>
</dbReference>
<sequence length="55" mass="6338">MADLARDGAEILDSTTPAGARLRDMSQFFEHVSQNLIQAAEQWRQDFMLRRTADR</sequence>
<dbReference type="Gene3D" id="1.10.287.160">
    <property type="entry name" value="HR1 repeat"/>
    <property type="match status" value="1"/>
</dbReference>
<keyword evidence="2" id="KW-1185">Reference proteome</keyword>
<evidence type="ECO:0000313" key="2">
    <source>
        <dbReference type="Proteomes" id="UP001596058"/>
    </source>
</evidence>
<gene>
    <name evidence="1" type="ORF">ACFPZ3_20985</name>
</gene>
<proteinExistence type="predicted"/>
<comment type="caution">
    <text evidence="1">The sequence shown here is derived from an EMBL/GenBank/DDBJ whole genome shotgun (WGS) entry which is preliminary data.</text>
</comment>
<evidence type="ECO:0000313" key="1">
    <source>
        <dbReference type="EMBL" id="MFC5826348.1"/>
    </source>
</evidence>
<reference evidence="2" key="1">
    <citation type="journal article" date="2019" name="Int. J. Syst. Evol. Microbiol.">
        <title>The Global Catalogue of Microorganisms (GCM) 10K type strain sequencing project: providing services to taxonomists for standard genome sequencing and annotation.</title>
        <authorList>
            <consortium name="The Broad Institute Genomics Platform"/>
            <consortium name="The Broad Institute Genome Sequencing Center for Infectious Disease"/>
            <person name="Wu L."/>
            <person name="Ma J."/>
        </authorList>
    </citation>
    <scope>NUCLEOTIDE SEQUENCE [LARGE SCALE GENOMIC DNA]</scope>
    <source>
        <strain evidence="2">CCUG 53903</strain>
    </source>
</reference>
<name>A0ABW1CL61_9ACTN</name>
<organism evidence="1 2">
    <name type="scientific">Nonomuraea insulae</name>
    <dbReference type="NCBI Taxonomy" id="1616787"/>
    <lineage>
        <taxon>Bacteria</taxon>
        <taxon>Bacillati</taxon>
        <taxon>Actinomycetota</taxon>
        <taxon>Actinomycetes</taxon>
        <taxon>Streptosporangiales</taxon>
        <taxon>Streptosporangiaceae</taxon>
        <taxon>Nonomuraea</taxon>
    </lineage>
</organism>
<accession>A0ABW1CL61</accession>